<keyword evidence="2" id="KW-0472">Membrane</keyword>
<feature type="coiled-coil region" evidence="1">
    <location>
        <begin position="148"/>
        <end position="210"/>
    </location>
</feature>
<keyword evidence="2" id="KW-0812">Transmembrane</keyword>
<sequence>MEYGTVMLVILAVMGGFIAYLGDKIGSRVGKRRVKLLGLRPKYSSILITIITGVCIAAVTLGIMSVLSKNVRIALFGMQQLQRQKEALQEQRDRLITQGQILSITVGEKNRLIEEKTHLLQQQQVQLDGKTKQLRVTQVNLQQAQLARDEQAKQLSFIQLALKEAKRQREQAERDKNSAVADKAAAQRELTELENTKTQMVQTIEHLDKRIQLLKESMTHIREGTVMFRVGEVLSSTVVHGGGQEIQAREELSKAMQMTNRMICSQLGIRDTQAVLVYISPEEFKETAKVLQHAGPQPKLVRVIAAGNIIVGEPALVHVQLYDNKLIYRQHEVVYEGRLNPQDIRGNAELEVMRILRMVNKEARSRGVLPDPLTGNVGTLPATDMFRAITEIKQYGNVPLRITAVCAADTYTAGPLPIVLSIAPVNG</sequence>
<evidence type="ECO:0000256" key="2">
    <source>
        <dbReference type="SAM" id="Phobius"/>
    </source>
</evidence>
<feature type="transmembrane region" description="Helical" evidence="2">
    <location>
        <begin position="6"/>
        <end position="22"/>
    </location>
</feature>
<dbReference type="EMBL" id="ADGP01000023">
    <property type="protein sequence ID" value="EFD93507.1"/>
    <property type="molecule type" value="Genomic_DNA"/>
</dbReference>
<dbReference type="OrthoDB" id="9812848at2"/>
<dbReference type="eggNOG" id="COG4372">
    <property type="taxonomic scope" value="Bacteria"/>
</dbReference>
<reference evidence="3" key="2">
    <citation type="submission" date="2009-12" db="EMBL/GenBank/DDBJ databases">
        <authorList>
            <person name="Madupu R."/>
            <person name="Durkin A.S."/>
            <person name="Torralba M."/>
            <person name="Methe B."/>
            <person name="Sutton G.G."/>
            <person name="Strausberg R.L."/>
            <person name="Nelson K.E."/>
        </authorList>
    </citation>
    <scope>NUCLEOTIDE SEQUENCE</scope>
    <source>
        <strain evidence="3">28L</strain>
    </source>
</reference>
<name>D3LW40_9FIRM</name>
<dbReference type="STRING" id="699218.HMPREF0889_1181"/>
<protein>
    <recommendedName>
        <fullName evidence="7">DUF3084 domain-containing protein</fullName>
    </recommendedName>
</protein>
<dbReference type="Proteomes" id="UP000004018">
    <property type="component" value="Unassembled WGS sequence"/>
</dbReference>
<keyword evidence="2" id="KW-1133">Transmembrane helix</keyword>
<evidence type="ECO:0008006" key="7">
    <source>
        <dbReference type="Google" id="ProtNLM"/>
    </source>
</evidence>
<accession>D3LW40</accession>
<comment type="caution">
    <text evidence="3">The sequence shown here is derived from an EMBL/GenBank/DDBJ whole genome shotgun (WGS) entry which is preliminary data.</text>
</comment>
<organism evidence="3 5">
    <name type="scientific">Megasphaera lornae</name>
    <dbReference type="NCBI Taxonomy" id="1000568"/>
    <lineage>
        <taxon>Bacteria</taxon>
        <taxon>Bacillati</taxon>
        <taxon>Bacillota</taxon>
        <taxon>Negativicutes</taxon>
        <taxon>Veillonellales</taxon>
        <taxon>Veillonellaceae</taxon>
        <taxon>Megasphaera</taxon>
    </lineage>
</organism>
<reference evidence="5" key="1">
    <citation type="submission" date="2009-12" db="EMBL/GenBank/DDBJ databases">
        <title>Sequence of Clostridiales genomosp. BVAB3 str. UPII9-5.</title>
        <authorList>
            <person name="Madupu R."/>
            <person name="Durkin A.S."/>
            <person name="Torralba M."/>
            <person name="Methe B."/>
            <person name="Sutton G.G."/>
            <person name="Strausberg R.L."/>
            <person name="Nelson K.E."/>
        </authorList>
    </citation>
    <scope>NUCLEOTIDE SEQUENCE [LARGE SCALE GENOMIC DNA]</scope>
    <source>
        <strain evidence="5">28L</strain>
    </source>
</reference>
<gene>
    <name evidence="3" type="ORF">HMPREF0889_1181</name>
    <name evidence="4" type="ORF">HMPREF1039_0034</name>
</gene>
<dbReference type="Pfam" id="PF11283">
    <property type="entry name" value="DUF3084"/>
    <property type="match status" value="1"/>
</dbReference>
<evidence type="ECO:0000313" key="5">
    <source>
        <dbReference type="Proteomes" id="UP000003242"/>
    </source>
</evidence>
<evidence type="ECO:0000313" key="4">
    <source>
        <dbReference type="EMBL" id="EGL41885.1"/>
    </source>
</evidence>
<dbReference type="Proteomes" id="UP000003242">
    <property type="component" value="Unassembled WGS sequence"/>
</dbReference>
<reference evidence="4 6" key="3">
    <citation type="submission" date="2011-04" db="EMBL/GenBank/DDBJ databases">
        <authorList>
            <person name="Harkins D.M."/>
            <person name="Madupu R."/>
            <person name="Durkin A.S."/>
            <person name="Torralba M."/>
            <person name="Methe B."/>
            <person name="Sutton G.G."/>
            <person name="Nelson K.E."/>
        </authorList>
    </citation>
    <scope>NUCLEOTIDE SEQUENCE [LARGE SCALE GENOMIC DNA]</scope>
    <source>
        <strain evidence="4 6">UPII 199-6</strain>
    </source>
</reference>
<dbReference type="InterPro" id="IPR021435">
    <property type="entry name" value="DUF3084"/>
</dbReference>
<evidence type="ECO:0000256" key="1">
    <source>
        <dbReference type="SAM" id="Coils"/>
    </source>
</evidence>
<dbReference type="AlphaFoldDB" id="D3LW40"/>
<keyword evidence="1" id="KW-0175">Coiled coil</keyword>
<dbReference type="EMBL" id="AFIJ01000008">
    <property type="protein sequence ID" value="EGL41885.1"/>
    <property type="molecule type" value="Genomic_DNA"/>
</dbReference>
<keyword evidence="6" id="KW-1185">Reference proteome</keyword>
<feature type="transmembrane region" description="Helical" evidence="2">
    <location>
        <begin position="43"/>
        <end position="67"/>
    </location>
</feature>
<dbReference type="RefSeq" id="WP_007390675.1">
    <property type="nucleotide sequence ID" value="NZ_ADGP01000023.1"/>
</dbReference>
<evidence type="ECO:0000313" key="3">
    <source>
        <dbReference type="EMBL" id="EFD93507.1"/>
    </source>
</evidence>
<proteinExistence type="predicted"/>
<evidence type="ECO:0000313" key="6">
    <source>
        <dbReference type="Proteomes" id="UP000004018"/>
    </source>
</evidence>